<dbReference type="GO" id="GO:0005829">
    <property type="term" value="C:cytosol"/>
    <property type="evidence" value="ECO:0007669"/>
    <property type="project" value="TreeGrafter"/>
</dbReference>
<gene>
    <name evidence="3" type="ORF">ATO7_01650</name>
</gene>
<dbReference type="Proteomes" id="UP000192342">
    <property type="component" value="Unassembled WGS sequence"/>
</dbReference>
<feature type="domain" description="Glycosyl hydrolase family 92" evidence="1">
    <location>
        <begin position="273"/>
        <end position="719"/>
    </location>
</feature>
<dbReference type="NCBIfam" id="TIGR01180">
    <property type="entry name" value="aman2_put"/>
    <property type="match status" value="1"/>
</dbReference>
<dbReference type="GO" id="GO:0005975">
    <property type="term" value="P:carbohydrate metabolic process"/>
    <property type="evidence" value="ECO:0007669"/>
    <property type="project" value="InterPro"/>
</dbReference>
<proteinExistence type="predicted"/>
<evidence type="ECO:0000259" key="1">
    <source>
        <dbReference type="Pfam" id="PF07971"/>
    </source>
</evidence>
<dbReference type="GO" id="GO:0030246">
    <property type="term" value="F:carbohydrate binding"/>
    <property type="evidence" value="ECO:0007669"/>
    <property type="project" value="InterPro"/>
</dbReference>
<dbReference type="GO" id="GO:0006516">
    <property type="term" value="P:glycoprotein catabolic process"/>
    <property type="evidence" value="ECO:0007669"/>
    <property type="project" value="TreeGrafter"/>
</dbReference>
<accession>A0A1Y1SH65</accession>
<dbReference type="InterPro" id="IPR012939">
    <property type="entry name" value="Glyco_hydro_92"/>
</dbReference>
<dbReference type="GO" id="GO:0000224">
    <property type="term" value="F:peptide-N4-(N-acetyl-beta-glucosaminyl)asparagine amidase activity"/>
    <property type="evidence" value="ECO:0007669"/>
    <property type="project" value="TreeGrafter"/>
</dbReference>
<organism evidence="3 4">
    <name type="scientific">Oceanococcus atlanticus</name>
    <dbReference type="NCBI Taxonomy" id="1317117"/>
    <lineage>
        <taxon>Bacteria</taxon>
        <taxon>Pseudomonadati</taxon>
        <taxon>Pseudomonadota</taxon>
        <taxon>Gammaproteobacteria</taxon>
        <taxon>Chromatiales</taxon>
        <taxon>Oceanococcaceae</taxon>
        <taxon>Oceanococcus</taxon>
    </lineage>
</organism>
<dbReference type="Gene3D" id="1.20.1610.10">
    <property type="entry name" value="alpha-1,2-mannosidases domains"/>
    <property type="match status" value="1"/>
</dbReference>
<dbReference type="Pfam" id="PF07971">
    <property type="entry name" value="Glyco_hydro_92"/>
    <property type="match status" value="1"/>
</dbReference>
<dbReference type="Gene3D" id="2.70.98.10">
    <property type="match status" value="1"/>
</dbReference>
<dbReference type="Pfam" id="PF17678">
    <property type="entry name" value="Glyco_hydro_92N"/>
    <property type="match status" value="1"/>
</dbReference>
<name>A0A1Y1SH65_9GAMM</name>
<evidence type="ECO:0000259" key="2">
    <source>
        <dbReference type="Pfam" id="PF17678"/>
    </source>
</evidence>
<feature type="domain" description="Glycosyl hydrolase family 92 N-terminal" evidence="2">
    <location>
        <begin position="40"/>
        <end position="266"/>
    </location>
</feature>
<dbReference type="STRING" id="1317117.ATO7_01650"/>
<dbReference type="PANTHER" id="PTHR12143:SF39">
    <property type="entry name" value="SECRETED PROTEIN"/>
    <property type="match status" value="1"/>
</dbReference>
<dbReference type="PANTHER" id="PTHR12143">
    <property type="entry name" value="PEPTIDE N-GLYCANASE PNGASE -RELATED"/>
    <property type="match status" value="1"/>
</dbReference>
<dbReference type="InterPro" id="IPR005887">
    <property type="entry name" value="GH92_a_mannosidase_put"/>
</dbReference>
<sequence>MRAVPLLLLAAAVAACQGGRGQTDATPHAEEISHTDLATYVDPRIGSFPPGFTSPGAALPHGLVAAGPDTEGPFNYGGYSVNNLFITGFSQTHMSAGVYQGGQIPLMPISGQPSEADLSDWGWPSALPFYASNFNKLSEQAEPGYYRVDLLRYAARAEITATQRAALHRYTWQPAGQPGVVLEPSRDLKGHHPATLHYRSDGVISGRVDTRSPDHSVYFALRSDTPYTLHTPAGEALAAGAQLEGENLMVVLRPQASTLQLKIGLSYVDEAGALNNLDQEMPHWDFQRIRDQARATWNQELARIQVTGAPNARLRSFYTALYRSLKFPNLLSDVDGRYRLEDVVRQDQDHPRYTQFSLWDSYRGHSALLAEIVPQRFRDMVMSMVEYAEVAGQLPRWQLANRNPGYMSGDPAVMFVGEAWCRGLLDAAQREKAWAALLATVTPRDEALARGYLPSAQPNNLFEAISGNGREAGTTLEYGLADFALAAMARARGDDAVYQQRLAQSLNYRNLLDPQSGWIRPRDDNGAWATPFQPEYAHGFQEGTSWQYSWLAQHDYAGLFAGMNAVGNVEQRLDTFFGAPLNQLPLLWPAVQNQITLFGIVYLGNQYAPGNEHDLQAPYAYNYLGAPHKTQIAARAAASLYTDTALGMPGNDDLGALSGWLVWTMLGVYPINPGLPHFVIGSPEFASAVLKRPTGDFLIAREHDGYISAAQLDDASLVSASFVLPRGASTLSLQTSQQVTHAFDALPPSISTHPIEAFGCIQ</sequence>
<comment type="caution">
    <text evidence="3">The sequence shown here is derived from an EMBL/GenBank/DDBJ whole genome shotgun (WGS) entry which is preliminary data.</text>
</comment>
<keyword evidence="4" id="KW-1185">Reference proteome</keyword>
<dbReference type="InterPro" id="IPR008928">
    <property type="entry name" value="6-hairpin_glycosidase_sf"/>
</dbReference>
<reference evidence="3 4" key="1">
    <citation type="submission" date="2013-04" db="EMBL/GenBank/DDBJ databases">
        <title>Oceanococcus atlanticus 22II-S10r2 Genome Sequencing.</title>
        <authorList>
            <person name="Lai Q."/>
            <person name="Li G."/>
            <person name="Shao Z."/>
        </authorList>
    </citation>
    <scope>NUCLEOTIDE SEQUENCE [LARGE SCALE GENOMIC DNA]</scope>
    <source>
        <strain evidence="3 4">22II-S10r2</strain>
    </source>
</reference>
<evidence type="ECO:0000313" key="3">
    <source>
        <dbReference type="EMBL" id="ORE88539.1"/>
    </source>
</evidence>
<dbReference type="Gene3D" id="3.30.2080.10">
    <property type="entry name" value="GH92 mannosidase domain"/>
    <property type="match status" value="1"/>
</dbReference>
<dbReference type="SUPFAM" id="SSF48208">
    <property type="entry name" value="Six-hairpin glycosidases"/>
    <property type="match status" value="1"/>
</dbReference>
<dbReference type="PROSITE" id="PS51257">
    <property type="entry name" value="PROKAR_LIPOPROTEIN"/>
    <property type="match status" value="1"/>
</dbReference>
<dbReference type="Gene3D" id="1.20.1050.60">
    <property type="entry name" value="alpha-1,2-mannosidase"/>
    <property type="match status" value="1"/>
</dbReference>
<dbReference type="AlphaFoldDB" id="A0A1Y1SH65"/>
<dbReference type="InterPro" id="IPR050883">
    <property type="entry name" value="PNGase"/>
</dbReference>
<protein>
    <submittedName>
        <fullName evidence="3">Alpha-1,2-mannosidase</fullName>
    </submittedName>
</protein>
<dbReference type="InterPro" id="IPR014718">
    <property type="entry name" value="GH-type_carb-bd"/>
</dbReference>
<dbReference type="EMBL" id="AQQV01000001">
    <property type="protein sequence ID" value="ORE88539.1"/>
    <property type="molecule type" value="Genomic_DNA"/>
</dbReference>
<dbReference type="OrthoDB" id="9804511at2"/>
<dbReference type="RefSeq" id="WP_146680103.1">
    <property type="nucleotide sequence ID" value="NZ_AQQV01000001.1"/>
</dbReference>
<dbReference type="InterPro" id="IPR041371">
    <property type="entry name" value="GH92_N"/>
</dbReference>
<evidence type="ECO:0000313" key="4">
    <source>
        <dbReference type="Proteomes" id="UP000192342"/>
    </source>
</evidence>